<sequence length="273" mass="31051">MPTSSQSISQMSMNDLTQVMSNLLDLKLSTLATKEDINHLREDYAALKEENRFLRSEIDSLKLVYEKSVKTIDEIDFRSRRNNLIFKGIKYSSTDDMVKLIGEFCQQVLKLNINTDFFQVTPLGRGNLDDKPLLVTFLRSQDKLAILKNCKCLKNTGFVIQQDYPLNIRQRRSKLLLIRREILRKKFGVRVAILNDTLLIQNERFEWSLAKGLTFQNEEGTRKLSELVGVDLTNFINALASNSIPADYFSKNPIGKSAVMSTPAAPSAVQPPT</sequence>
<dbReference type="EnsemblMetazoa" id="RPRC008605-RA">
    <property type="protein sequence ID" value="RPRC008605-PA"/>
    <property type="gene ID" value="RPRC008605"/>
</dbReference>
<dbReference type="InParanoid" id="T1HX35"/>
<dbReference type="EMBL" id="ACPB03015178">
    <property type="status" value="NOT_ANNOTATED_CDS"/>
    <property type="molecule type" value="Genomic_DNA"/>
</dbReference>
<accession>T1HX35</accession>
<dbReference type="eggNOG" id="ENOG502T2AT">
    <property type="taxonomic scope" value="Eukaryota"/>
</dbReference>
<dbReference type="HOGENOM" id="CLU_077506_0_0_1"/>
<evidence type="ECO:0000313" key="2">
    <source>
        <dbReference type="Proteomes" id="UP000015103"/>
    </source>
</evidence>
<name>T1HX35_RHOPR</name>
<evidence type="ECO:0000313" key="1">
    <source>
        <dbReference type="EnsemblMetazoa" id="RPRC008605-PA"/>
    </source>
</evidence>
<organism evidence="1 2">
    <name type="scientific">Rhodnius prolixus</name>
    <name type="common">Triatomid bug</name>
    <dbReference type="NCBI Taxonomy" id="13249"/>
    <lineage>
        <taxon>Eukaryota</taxon>
        <taxon>Metazoa</taxon>
        <taxon>Ecdysozoa</taxon>
        <taxon>Arthropoda</taxon>
        <taxon>Hexapoda</taxon>
        <taxon>Insecta</taxon>
        <taxon>Pterygota</taxon>
        <taxon>Neoptera</taxon>
        <taxon>Paraneoptera</taxon>
        <taxon>Hemiptera</taxon>
        <taxon>Heteroptera</taxon>
        <taxon>Panheteroptera</taxon>
        <taxon>Cimicomorpha</taxon>
        <taxon>Reduviidae</taxon>
        <taxon>Triatominae</taxon>
        <taxon>Rhodnius</taxon>
    </lineage>
</organism>
<proteinExistence type="predicted"/>
<reference evidence="1" key="1">
    <citation type="submission" date="2015-05" db="UniProtKB">
        <authorList>
            <consortium name="EnsemblMetazoa"/>
        </authorList>
    </citation>
    <scope>IDENTIFICATION</scope>
</reference>
<dbReference type="AlphaFoldDB" id="T1HX35"/>
<keyword evidence="2" id="KW-1185">Reference proteome</keyword>
<dbReference type="Proteomes" id="UP000015103">
    <property type="component" value="Unassembled WGS sequence"/>
</dbReference>
<dbReference type="VEuPathDB" id="VectorBase:RPRC008605"/>
<protein>
    <submittedName>
        <fullName evidence="1">Uncharacterized protein</fullName>
    </submittedName>
</protein>